<sequence>MGALKADNKALREKLNKVVEDQEATIAAKSAASVEAYKISLLCRKERLEGIKRAWEEVVSALIQEGKITVGDLTKLEPISCLANDPIYKEEGLDLIDDFI</sequence>
<dbReference type="Proteomes" id="UP000236161">
    <property type="component" value="Unassembled WGS sequence"/>
</dbReference>
<protein>
    <submittedName>
        <fullName evidence="1">Uncharacterized protein</fullName>
    </submittedName>
</protein>
<organism evidence="1 2">
    <name type="scientific">Apostasia shenzhenica</name>
    <dbReference type="NCBI Taxonomy" id="1088818"/>
    <lineage>
        <taxon>Eukaryota</taxon>
        <taxon>Viridiplantae</taxon>
        <taxon>Streptophyta</taxon>
        <taxon>Embryophyta</taxon>
        <taxon>Tracheophyta</taxon>
        <taxon>Spermatophyta</taxon>
        <taxon>Magnoliopsida</taxon>
        <taxon>Liliopsida</taxon>
        <taxon>Asparagales</taxon>
        <taxon>Orchidaceae</taxon>
        <taxon>Apostasioideae</taxon>
        <taxon>Apostasia</taxon>
    </lineage>
</organism>
<evidence type="ECO:0000313" key="1">
    <source>
        <dbReference type="EMBL" id="PKA46363.1"/>
    </source>
</evidence>
<proteinExistence type="predicted"/>
<dbReference type="EMBL" id="KZ454221">
    <property type="protein sequence ID" value="PKA46363.1"/>
    <property type="molecule type" value="Genomic_DNA"/>
</dbReference>
<reference evidence="1 2" key="1">
    <citation type="journal article" date="2017" name="Nature">
        <title>The Apostasia genome and the evolution of orchids.</title>
        <authorList>
            <person name="Zhang G.Q."/>
            <person name="Liu K.W."/>
            <person name="Li Z."/>
            <person name="Lohaus R."/>
            <person name="Hsiao Y.Y."/>
            <person name="Niu S.C."/>
            <person name="Wang J.Y."/>
            <person name="Lin Y.C."/>
            <person name="Xu Q."/>
            <person name="Chen L.J."/>
            <person name="Yoshida K."/>
            <person name="Fujiwara S."/>
            <person name="Wang Z.W."/>
            <person name="Zhang Y.Q."/>
            <person name="Mitsuda N."/>
            <person name="Wang M."/>
            <person name="Liu G.H."/>
            <person name="Pecoraro L."/>
            <person name="Huang H.X."/>
            <person name="Xiao X.J."/>
            <person name="Lin M."/>
            <person name="Wu X.Y."/>
            <person name="Wu W.L."/>
            <person name="Chen Y.Y."/>
            <person name="Chang S.B."/>
            <person name="Sakamoto S."/>
            <person name="Ohme-Takagi M."/>
            <person name="Yagi M."/>
            <person name="Zeng S.J."/>
            <person name="Shen C.Y."/>
            <person name="Yeh C.M."/>
            <person name="Luo Y.B."/>
            <person name="Tsai W.C."/>
            <person name="Van de Peer Y."/>
            <person name="Liu Z.J."/>
        </authorList>
    </citation>
    <scope>NUCLEOTIDE SEQUENCE [LARGE SCALE GENOMIC DNA]</scope>
    <source>
        <strain evidence="2">cv. Shenzhen</strain>
        <tissue evidence="1">Stem</tissue>
    </source>
</reference>
<name>A0A2H9ZSV3_9ASPA</name>
<dbReference type="AlphaFoldDB" id="A0A2H9ZSV3"/>
<accession>A0A2H9ZSV3</accession>
<evidence type="ECO:0000313" key="2">
    <source>
        <dbReference type="Proteomes" id="UP000236161"/>
    </source>
</evidence>
<keyword evidence="2" id="KW-1185">Reference proteome</keyword>
<gene>
    <name evidence="1" type="ORF">AXF42_Ash021523</name>
</gene>